<keyword evidence="4" id="KW-0131">Cell cycle</keyword>
<dbReference type="InterPro" id="IPR056150">
    <property type="entry name" value="WD40_CDC20-Fz"/>
</dbReference>
<feature type="domain" description="CDC20/Fizzy WD40" evidence="7">
    <location>
        <begin position="118"/>
        <end position="404"/>
    </location>
</feature>
<keyword evidence="9" id="KW-1185">Reference proteome</keyword>
<evidence type="ECO:0000256" key="4">
    <source>
        <dbReference type="ARBA" id="ARBA00023306"/>
    </source>
</evidence>
<feature type="compositionally biased region" description="Polar residues" evidence="6">
    <location>
        <begin position="1"/>
        <end position="14"/>
    </location>
</feature>
<dbReference type="AlphaFoldDB" id="A0A1J4K7Y6"/>
<organism evidence="8 9">
    <name type="scientific">Tritrichomonas foetus</name>
    <dbReference type="NCBI Taxonomy" id="1144522"/>
    <lineage>
        <taxon>Eukaryota</taxon>
        <taxon>Metamonada</taxon>
        <taxon>Parabasalia</taxon>
        <taxon>Tritrichomonadida</taxon>
        <taxon>Tritrichomonadidae</taxon>
        <taxon>Tritrichomonas</taxon>
    </lineage>
</organism>
<dbReference type="InterPro" id="IPR015943">
    <property type="entry name" value="WD40/YVTN_repeat-like_dom_sf"/>
</dbReference>
<feature type="region of interest" description="Disordered" evidence="6">
    <location>
        <begin position="1"/>
        <end position="110"/>
    </location>
</feature>
<dbReference type="VEuPathDB" id="TrichDB:TRFO_24260"/>
<dbReference type="PANTHER" id="PTHR19918">
    <property type="entry name" value="CELL DIVISION CYCLE 20 CDC20 FIZZY -RELATED"/>
    <property type="match status" value="1"/>
</dbReference>
<dbReference type="OrthoDB" id="10263272at2759"/>
<evidence type="ECO:0000256" key="6">
    <source>
        <dbReference type="SAM" id="MobiDB-lite"/>
    </source>
</evidence>
<dbReference type="PROSITE" id="PS50294">
    <property type="entry name" value="WD_REPEATS_REGION"/>
    <property type="match status" value="1"/>
</dbReference>
<dbReference type="RefSeq" id="XP_068360647.1">
    <property type="nucleotide sequence ID" value="XM_068503649.1"/>
</dbReference>
<evidence type="ECO:0000259" key="7">
    <source>
        <dbReference type="Pfam" id="PF24807"/>
    </source>
</evidence>
<dbReference type="InterPro" id="IPR033010">
    <property type="entry name" value="Cdc20/Fizzy"/>
</dbReference>
<dbReference type="Proteomes" id="UP000179807">
    <property type="component" value="Unassembled WGS sequence"/>
</dbReference>
<dbReference type="GO" id="GO:0005680">
    <property type="term" value="C:anaphase-promoting complex"/>
    <property type="evidence" value="ECO:0007669"/>
    <property type="project" value="TreeGrafter"/>
</dbReference>
<feature type="repeat" description="WD" evidence="5">
    <location>
        <begin position="241"/>
        <end position="273"/>
    </location>
</feature>
<dbReference type="GO" id="GO:1905786">
    <property type="term" value="P:positive regulation of anaphase-promoting complex-dependent catabolic process"/>
    <property type="evidence" value="ECO:0007669"/>
    <property type="project" value="TreeGrafter"/>
</dbReference>
<feature type="repeat" description="WD" evidence="5">
    <location>
        <begin position="285"/>
        <end position="329"/>
    </location>
</feature>
<dbReference type="PROSITE" id="PS00678">
    <property type="entry name" value="WD_REPEATS_1"/>
    <property type="match status" value="1"/>
</dbReference>
<dbReference type="SUPFAM" id="SSF50978">
    <property type="entry name" value="WD40 repeat-like"/>
    <property type="match status" value="1"/>
</dbReference>
<evidence type="ECO:0000313" key="9">
    <source>
        <dbReference type="Proteomes" id="UP000179807"/>
    </source>
</evidence>
<dbReference type="GeneID" id="94838353"/>
<proteinExistence type="inferred from homology"/>
<evidence type="ECO:0000256" key="5">
    <source>
        <dbReference type="PROSITE-ProRule" id="PRU00221"/>
    </source>
</evidence>
<keyword evidence="3" id="KW-0677">Repeat</keyword>
<evidence type="ECO:0000256" key="2">
    <source>
        <dbReference type="ARBA" id="ARBA00022574"/>
    </source>
</evidence>
<keyword evidence="2 5" id="KW-0853">WD repeat</keyword>
<dbReference type="InterPro" id="IPR001680">
    <property type="entry name" value="WD40_rpt"/>
</dbReference>
<protein>
    <submittedName>
        <fullName evidence="8">Protein FIZZY-RELATED 2</fullName>
    </submittedName>
</protein>
<dbReference type="GO" id="GO:0031145">
    <property type="term" value="P:anaphase-promoting complex-dependent catabolic process"/>
    <property type="evidence" value="ECO:0007669"/>
    <property type="project" value="TreeGrafter"/>
</dbReference>
<feature type="repeat" description="WD" evidence="5">
    <location>
        <begin position="373"/>
        <end position="406"/>
    </location>
</feature>
<dbReference type="GO" id="GO:0010997">
    <property type="term" value="F:anaphase-promoting complex binding"/>
    <property type="evidence" value="ECO:0007669"/>
    <property type="project" value="InterPro"/>
</dbReference>
<dbReference type="InterPro" id="IPR036322">
    <property type="entry name" value="WD40_repeat_dom_sf"/>
</dbReference>
<dbReference type="InterPro" id="IPR019775">
    <property type="entry name" value="WD40_repeat_CS"/>
</dbReference>
<dbReference type="GO" id="GO:1990757">
    <property type="term" value="F:ubiquitin ligase activator activity"/>
    <property type="evidence" value="ECO:0007669"/>
    <property type="project" value="TreeGrafter"/>
</dbReference>
<feature type="compositionally biased region" description="Polar residues" evidence="6">
    <location>
        <begin position="88"/>
        <end position="110"/>
    </location>
</feature>
<dbReference type="Pfam" id="PF24807">
    <property type="entry name" value="WD40_CDC20-Fz"/>
    <property type="match status" value="1"/>
</dbReference>
<dbReference type="PROSITE" id="PS50082">
    <property type="entry name" value="WD_REPEATS_2"/>
    <property type="match status" value="3"/>
</dbReference>
<gene>
    <name evidence="8" type="primary">FZR2</name>
    <name evidence="8" type="ORF">TRFO_24260</name>
</gene>
<comment type="similarity">
    <text evidence="1">Belongs to the WD repeat CDC20/Fizzy family.</text>
</comment>
<name>A0A1J4K7Y6_9EUKA</name>
<dbReference type="SMART" id="SM00320">
    <property type="entry name" value="WD40"/>
    <property type="match status" value="5"/>
</dbReference>
<dbReference type="Gene3D" id="2.130.10.10">
    <property type="entry name" value="YVTN repeat-like/Quinoprotein amine dehydrogenase"/>
    <property type="match status" value="1"/>
</dbReference>
<evidence type="ECO:0000256" key="3">
    <source>
        <dbReference type="ARBA" id="ARBA00022737"/>
    </source>
</evidence>
<dbReference type="EMBL" id="MLAK01000694">
    <property type="protein sequence ID" value="OHT07511.1"/>
    <property type="molecule type" value="Genomic_DNA"/>
</dbReference>
<sequence>MYSLILSQTPTKLRTSSDRFCSPGKPPHPHRVSVTPDRDMTRRMSRLSNAFPPLPDNQRIKSPRPSLCSPLFQSQSQEVFSVGRRKSSLTQQGSQTNSPSTSRNKTIPANPTHSVEVENIPTDYYISPMDWSKRNTIAFALTDGLALINPKTMELTNPPNTPEAVVSVKFNPSGDQLFLGTDYGIASIYDMAMNEPINEIELFENSVLNADWKENMIISGDRDGEVAIIDLRDKDPVVEIIEAHPEEICAIKMHPEKPLFATCGNDCVVKIWDQRNTSNGELMSYSEHEAAIRAAVWSPMSPDVIVTGGGTADKTIKMWNINTGETIKSVDTGSQVCNLFWSSDYNEILSTHGFSQNHLSLWKGTDLTPVASFHTHKQRVLYMSASPDMTTVATAAPGDTMQIWKMFPLRSRSLSQSLLLLR</sequence>
<accession>A0A1J4K7Y6</accession>
<evidence type="ECO:0000256" key="1">
    <source>
        <dbReference type="ARBA" id="ARBA00006445"/>
    </source>
</evidence>
<evidence type="ECO:0000313" key="8">
    <source>
        <dbReference type="EMBL" id="OHT07511.1"/>
    </source>
</evidence>
<reference evidence="8" key="1">
    <citation type="submission" date="2016-10" db="EMBL/GenBank/DDBJ databases">
        <authorList>
            <person name="Benchimol M."/>
            <person name="Almeida L.G."/>
            <person name="Vasconcelos A.T."/>
            <person name="Perreira-Neves A."/>
            <person name="Rosa I.A."/>
            <person name="Tasca T."/>
            <person name="Bogo M.R."/>
            <person name="de Souza W."/>
        </authorList>
    </citation>
    <scope>NUCLEOTIDE SEQUENCE [LARGE SCALE GENOMIC DNA]</scope>
    <source>
        <strain evidence="8">K</strain>
    </source>
</reference>
<dbReference type="PANTHER" id="PTHR19918:SF1">
    <property type="entry name" value="FIZZY-RELATED PROTEIN HOMOLOG"/>
    <property type="match status" value="1"/>
</dbReference>
<comment type="caution">
    <text evidence="8">The sequence shown here is derived from an EMBL/GenBank/DDBJ whole genome shotgun (WGS) entry which is preliminary data.</text>
</comment>